<reference evidence="1" key="1">
    <citation type="submission" date="2020-05" db="EMBL/GenBank/DDBJ databases">
        <authorList>
            <person name="Chiriac C."/>
            <person name="Salcher M."/>
            <person name="Ghai R."/>
            <person name="Kavagutti S V."/>
        </authorList>
    </citation>
    <scope>NUCLEOTIDE SEQUENCE</scope>
</reference>
<name>A0A6J6BPB2_9ZZZZ</name>
<proteinExistence type="predicted"/>
<sequence>MSDLNQVGEQDGWRCWLCDQSVDPDGSVNSDLGPSVDSYDATRVKKGKPYVERLAHRMCNTMRGKNKPVAPWSKDIFVVDPSPLVEVVERLDRKGGREVVARCPDLKDATEASEWLLDRLSRLAPKVNFTTELNPGGGQYMLVLRVN</sequence>
<accession>A0A6J6BPB2</accession>
<evidence type="ECO:0000313" key="1">
    <source>
        <dbReference type="EMBL" id="CAB4540574.1"/>
    </source>
</evidence>
<dbReference type="AlphaFoldDB" id="A0A6J6BPB2"/>
<organism evidence="1">
    <name type="scientific">freshwater metagenome</name>
    <dbReference type="NCBI Taxonomy" id="449393"/>
    <lineage>
        <taxon>unclassified sequences</taxon>
        <taxon>metagenomes</taxon>
        <taxon>ecological metagenomes</taxon>
    </lineage>
</organism>
<gene>
    <name evidence="1" type="ORF">UFOPK1433_00478</name>
    <name evidence="2" type="ORF">UFOPK1843_00517</name>
</gene>
<dbReference type="EMBL" id="CAEZUR010000031">
    <property type="protein sequence ID" value="CAB4606046.1"/>
    <property type="molecule type" value="Genomic_DNA"/>
</dbReference>
<protein>
    <submittedName>
        <fullName evidence="1">Unannotated protein</fullName>
    </submittedName>
</protein>
<dbReference type="EMBL" id="CAEZSN010000041">
    <property type="protein sequence ID" value="CAB4540574.1"/>
    <property type="molecule type" value="Genomic_DNA"/>
</dbReference>
<evidence type="ECO:0000313" key="2">
    <source>
        <dbReference type="EMBL" id="CAB4606046.1"/>
    </source>
</evidence>